<keyword evidence="1" id="KW-0812">Transmembrane</keyword>
<evidence type="ECO:0000256" key="1">
    <source>
        <dbReference type="SAM" id="Phobius"/>
    </source>
</evidence>
<protein>
    <submittedName>
        <fullName evidence="2">Uncharacterized protein</fullName>
    </submittedName>
</protein>
<keyword evidence="1" id="KW-1133">Transmembrane helix</keyword>
<evidence type="ECO:0000313" key="2">
    <source>
        <dbReference type="EMBL" id="NYG60421.1"/>
    </source>
</evidence>
<reference evidence="2 3" key="1">
    <citation type="submission" date="2020-07" db="EMBL/GenBank/DDBJ databases">
        <title>Sequencing the genomes of 1000 actinobacteria strains.</title>
        <authorList>
            <person name="Klenk H.-P."/>
        </authorList>
    </citation>
    <scope>NUCLEOTIDE SEQUENCE [LARGE SCALE GENOMIC DNA]</scope>
    <source>
        <strain evidence="2 3">DSM 23819</strain>
    </source>
</reference>
<feature type="transmembrane region" description="Helical" evidence="1">
    <location>
        <begin position="101"/>
        <end position="119"/>
    </location>
</feature>
<organism evidence="2 3">
    <name type="scientific">Nocardioides daedukensis</name>
    <dbReference type="NCBI Taxonomy" id="634462"/>
    <lineage>
        <taxon>Bacteria</taxon>
        <taxon>Bacillati</taxon>
        <taxon>Actinomycetota</taxon>
        <taxon>Actinomycetes</taxon>
        <taxon>Propionibacteriales</taxon>
        <taxon>Nocardioidaceae</taxon>
        <taxon>Nocardioides</taxon>
    </lineage>
</organism>
<feature type="transmembrane region" description="Helical" evidence="1">
    <location>
        <begin position="20"/>
        <end position="41"/>
    </location>
</feature>
<dbReference type="EMBL" id="JACCAA010000001">
    <property type="protein sequence ID" value="NYG60421.1"/>
    <property type="molecule type" value="Genomic_DNA"/>
</dbReference>
<feature type="transmembrane region" description="Helical" evidence="1">
    <location>
        <begin position="47"/>
        <end position="64"/>
    </location>
</feature>
<dbReference type="Proteomes" id="UP000540656">
    <property type="component" value="Unassembled WGS sequence"/>
</dbReference>
<keyword evidence="1" id="KW-0472">Membrane</keyword>
<dbReference type="AlphaFoldDB" id="A0A7Y9S331"/>
<accession>A0A7Y9S331</accession>
<dbReference type="RefSeq" id="WP_179503355.1">
    <property type="nucleotide sequence ID" value="NZ_JACCAA010000001.1"/>
</dbReference>
<proteinExistence type="predicted"/>
<comment type="caution">
    <text evidence="2">The sequence shown here is derived from an EMBL/GenBank/DDBJ whole genome shotgun (WGS) entry which is preliminary data.</text>
</comment>
<keyword evidence="3" id="KW-1185">Reference proteome</keyword>
<gene>
    <name evidence="2" type="ORF">BJ980_003344</name>
</gene>
<sequence length="135" mass="14223">MMPQTGLMPRTGLLPLRGPLLALAALACCVVGVITGVASVAVHEKNWLLFLLALAAPLSCALALRPGWLRCGFVAGWVALLFVALQTRPEGDYVVMSSPRGYLLLAGALVLIVLAVVTLPRPGRAAESEPEKRPT</sequence>
<name>A0A7Y9S331_9ACTN</name>
<evidence type="ECO:0000313" key="3">
    <source>
        <dbReference type="Proteomes" id="UP000540656"/>
    </source>
</evidence>